<proteinExistence type="predicted"/>
<protein>
    <submittedName>
        <fullName evidence="1">Uncharacterized protein</fullName>
    </submittedName>
</protein>
<accession>A0A0A9A8X2</accession>
<reference evidence="1" key="1">
    <citation type="submission" date="2014-09" db="EMBL/GenBank/DDBJ databases">
        <authorList>
            <person name="Magalhaes I.L.F."/>
            <person name="Oliveira U."/>
            <person name="Santos F.R."/>
            <person name="Vidigal T.H.D.A."/>
            <person name="Brescovit A.D."/>
            <person name="Santos A.J."/>
        </authorList>
    </citation>
    <scope>NUCLEOTIDE SEQUENCE</scope>
    <source>
        <tissue evidence="1">Shoot tissue taken approximately 20 cm above the soil surface</tissue>
    </source>
</reference>
<dbReference type="EMBL" id="GBRH01254398">
    <property type="protein sequence ID" value="JAD43497.1"/>
    <property type="molecule type" value="Transcribed_RNA"/>
</dbReference>
<evidence type="ECO:0000313" key="1">
    <source>
        <dbReference type="EMBL" id="JAD43497.1"/>
    </source>
</evidence>
<organism evidence="1">
    <name type="scientific">Arundo donax</name>
    <name type="common">Giant reed</name>
    <name type="synonym">Donax arundinaceus</name>
    <dbReference type="NCBI Taxonomy" id="35708"/>
    <lineage>
        <taxon>Eukaryota</taxon>
        <taxon>Viridiplantae</taxon>
        <taxon>Streptophyta</taxon>
        <taxon>Embryophyta</taxon>
        <taxon>Tracheophyta</taxon>
        <taxon>Spermatophyta</taxon>
        <taxon>Magnoliopsida</taxon>
        <taxon>Liliopsida</taxon>
        <taxon>Poales</taxon>
        <taxon>Poaceae</taxon>
        <taxon>PACMAD clade</taxon>
        <taxon>Arundinoideae</taxon>
        <taxon>Arundineae</taxon>
        <taxon>Arundo</taxon>
    </lineage>
</organism>
<sequence length="27" mass="3135">MLSASKFWKEGNAQVFERSAVPDYCNR</sequence>
<dbReference type="AlphaFoldDB" id="A0A0A9A8X2"/>
<reference evidence="1" key="2">
    <citation type="journal article" date="2015" name="Data Brief">
        <title>Shoot transcriptome of the giant reed, Arundo donax.</title>
        <authorList>
            <person name="Barrero R.A."/>
            <person name="Guerrero F.D."/>
            <person name="Moolhuijzen P."/>
            <person name="Goolsby J.A."/>
            <person name="Tidwell J."/>
            <person name="Bellgard S.E."/>
            <person name="Bellgard M.I."/>
        </authorList>
    </citation>
    <scope>NUCLEOTIDE SEQUENCE</scope>
    <source>
        <tissue evidence="1">Shoot tissue taken approximately 20 cm above the soil surface</tissue>
    </source>
</reference>
<name>A0A0A9A8X2_ARUDO</name>